<proteinExistence type="predicted"/>
<dbReference type="AlphaFoldDB" id="A0A1J1CB76"/>
<dbReference type="EMBL" id="CP018099">
    <property type="protein sequence ID" value="APF19652.1"/>
    <property type="molecule type" value="Genomic_DNA"/>
</dbReference>
<organism evidence="1 2">
    <name type="scientific">Caldithrix abyssi DSM 13497</name>
    <dbReference type="NCBI Taxonomy" id="880073"/>
    <lineage>
        <taxon>Bacteria</taxon>
        <taxon>Pseudomonadati</taxon>
        <taxon>Calditrichota</taxon>
        <taxon>Calditrichia</taxon>
        <taxon>Calditrichales</taxon>
        <taxon>Calditrichaceae</taxon>
        <taxon>Caldithrix</taxon>
    </lineage>
</organism>
<evidence type="ECO:0000313" key="1">
    <source>
        <dbReference type="EMBL" id="APF19652.1"/>
    </source>
</evidence>
<name>A0A1J1CB76_CALAY</name>
<dbReference type="Proteomes" id="UP000183868">
    <property type="component" value="Chromosome"/>
</dbReference>
<evidence type="ECO:0000313" key="2">
    <source>
        <dbReference type="Proteomes" id="UP000183868"/>
    </source>
</evidence>
<sequence>MMARGSAPGHFFTAALSVLKERSVFLLFQNGNVMFQMELDFSMQTGNEVKP</sequence>
<protein>
    <submittedName>
        <fullName evidence="1">Uncharacterized protein</fullName>
    </submittedName>
</protein>
<reference evidence="1 2" key="1">
    <citation type="submission" date="2016-11" db="EMBL/GenBank/DDBJ databases">
        <title>Genomic analysis of Caldithrix abyssi and proposal of a novel bacterial phylum Caldithrichaeota.</title>
        <authorList>
            <person name="Kublanov I."/>
            <person name="Sigalova O."/>
            <person name="Gavrilov S."/>
            <person name="Lebedinsky A."/>
            <person name="Ivanova N."/>
            <person name="Daum C."/>
            <person name="Reddy T."/>
            <person name="Klenk H.P."/>
            <person name="Goker M."/>
            <person name="Reva O."/>
            <person name="Miroshnichenko M."/>
            <person name="Kyprides N."/>
            <person name="Woyke T."/>
            <person name="Gelfand M."/>
        </authorList>
    </citation>
    <scope>NUCLEOTIDE SEQUENCE [LARGE SCALE GENOMIC DNA]</scope>
    <source>
        <strain evidence="1 2">LF13</strain>
    </source>
</reference>
<gene>
    <name evidence="1" type="ORF">Cabys_2904</name>
</gene>
<accession>A0A1J1CB76</accession>
<dbReference type="KEGG" id="caby:Cabys_2904"/>